<keyword evidence="1" id="KW-0805">Transcription regulation</keyword>
<dbReference type="PATRIC" id="fig|1036673.3.peg.3126"/>
<keyword evidence="4" id="KW-0472">Membrane</keyword>
<organism evidence="6 7">
    <name type="scientific">Paenibacillus mucilaginosus (strain KNP414)</name>
    <dbReference type="NCBI Taxonomy" id="1036673"/>
    <lineage>
        <taxon>Bacteria</taxon>
        <taxon>Bacillati</taxon>
        <taxon>Bacillota</taxon>
        <taxon>Bacilli</taxon>
        <taxon>Bacillales</taxon>
        <taxon>Paenibacillaceae</taxon>
        <taxon>Paenibacillus</taxon>
    </lineage>
</organism>
<evidence type="ECO:0000259" key="5">
    <source>
        <dbReference type="PROSITE" id="PS01124"/>
    </source>
</evidence>
<dbReference type="Gene3D" id="1.10.10.60">
    <property type="entry name" value="Homeodomain-like"/>
    <property type="match status" value="2"/>
</dbReference>
<accession>F8F8P9</accession>
<dbReference type="InterPro" id="IPR041522">
    <property type="entry name" value="CdaR_GGDEF"/>
</dbReference>
<dbReference type="Pfam" id="PF17853">
    <property type="entry name" value="GGDEF_2"/>
    <property type="match status" value="1"/>
</dbReference>
<keyword evidence="4" id="KW-1133">Transmembrane helix</keyword>
<feature type="domain" description="HTH araC/xylS-type" evidence="5">
    <location>
        <begin position="662"/>
        <end position="760"/>
    </location>
</feature>
<evidence type="ECO:0000256" key="3">
    <source>
        <dbReference type="ARBA" id="ARBA00023163"/>
    </source>
</evidence>
<dbReference type="GO" id="GO:0003700">
    <property type="term" value="F:DNA-binding transcription factor activity"/>
    <property type="evidence" value="ECO:0007669"/>
    <property type="project" value="InterPro"/>
</dbReference>
<feature type="transmembrane region" description="Helical" evidence="4">
    <location>
        <begin position="292"/>
        <end position="314"/>
    </location>
</feature>
<dbReference type="PANTHER" id="PTHR43280:SF10">
    <property type="entry name" value="REGULATORY PROTEIN POCR"/>
    <property type="match status" value="1"/>
</dbReference>
<keyword evidence="2" id="KW-0238">DNA-binding</keyword>
<dbReference type="AlphaFoldDB" id="F8F8P9"/>
<dbReference type="InterPro" id="IPR018060">
    <property type="entry name" value="HTH_AraC"/>
</dbReference>
<evidence type="ECO:0000313" key="6">
    <source>
        <dbReference type="EMBL" id="AEI41961.1"/>
    </source>
</evidence>
<keyword evidence="4" id="KW-0812">Transmembrane</keyword>
<dbReference type="PRINTS" id="PR00032">
    <property type="entry name" value="HTHARAC"/>
</dbReference>
<keyword evidence="3" id="KW-0804">Transcription</keyword>
<evidence type="ECO:0000256" key="1">
    <source>
        <dbReference type="ARBA" id="ARBA00023015"/>
    </source>
</evidence>
<dbReference type="PROSITE" id="PS01124">
    <property type="entry name" value="HTH_ARAC_FAMILY_2"/>
    <property type="match status" value="1"/>
</dbReference>
<dbReference type="PROSITE" id="PS00041">
    <property type="entry name" value="HTH_ARAC_FAMILY_1"/>
    <property type="match status" value="1"/>
</dbReference>
<dbReference type="EMBL" id="CP002869">
    <property type="protein sequence ID" value="AEI41961.1"/>
    <property type="molecule type" value="Genomic_DNA"/>
</dbReference>
<protein>
    <submittedName>
        <fullName evidence="6">Transcriptional regulator, AraC family</fullName>
    </submittedName>
</protein>
<reference evidence="7" key="1">
    <citation type="submission" date="2011-06" db="EMBL/GenBank/DDBJ databases">
        <title>Complete genome sequence of Paenibacillus mucilaginosus KNP414.</title>
        <authorList>
            <person name="Wang J."/>
            <person name="Hu S."/>
            <person name="Hu X."/>
            <person name="Zhang B."/>
            <person name="Dong D."/>
            <person name="Zhang S."/>
            <person name="Zhao K."/>
            <person name="Wu D."/>
        </authorList>
    </citation>
    <scope>NUCLEOTIDE SEQUENCE [LARGE SCALE GENOMIC DNA]</scope>
    <source>
        <strain evidence="7">KNP414</strain>
    </source>
</reference>
<sequence>MANYLKRLLLFSFLLGTLPVLLTGWLSYTAASRDMEEKVKEEGGHVLLQTQMRVEQVLKTLELSAIQFVNSPEFSATANRALTEENYEEIRTLSKGLYQLQTLTGINDAYLINFKHDWLVNYRLFRTLSSEPARERFLSYAGHPDSLFWVTPGQAEARSQEEREAADGEPLVRMVLKIPTVPAAKPQQMLVIELPEGDIETLLGAGEGFGTHYVLDPGRAEVVVGRVPEGAAGRNPLIVQQVLASGAEEGFFRMEDEKGEELGVSFRKSLYNNWIYTSVVSMKEMGAASRKIAMITGLVCLSIAGLVAVLAFFGSRRMYMPIRRLFDATRAMGGEGEAAAALDEFTYIEGRLRDLSLTGRELRDQLSKHAGQLKELYVLKLFTGQASEKDYHYQAEKYGFPRSWKHLTVLTLQIDSLRDTRYREEDQDLLLFAINNMVGELLPEPVRFSPIVLESSQVTLFASDREDAQELKNQVHAIAEEIRTKVYEYLGLKVSIGVSRPFERIGEAVEAYSESLYALRSRLSLGSDIVVHYGDTGTGGGLSAAGSHHLRLLEDQIVHALKMNPDRVPELFEEYMASVADKEIGFGEYAAVMIQLVAKVYGLVQEQGGTVENICGPRASMEVFLKLYTLEQLKSWFTNDLLGPVSSHLNRQADSQHTDIAGRMLRMIQEQYDEDLSLDSCAAALNFHPVYLSRVFKKETGVNFSEYLMEYRMKVAKQMLEESNIRISDIADKLRYTNTSAFIRVFRKVVGMTPGKYREQCSGK</sequence>
<dbReference type="InterPro" id="IPR020449">
    <property type="entry name" value="Tscrpt_reg_AraC-type_HTH"/>
</dbReference>
<proteinExistence type="predicted"/>
<dbReference type="GO" id="GO:0043565">
    <property type="term" value="F:sequence-specific DNA binding"/>
    <property type="evidence" value="ECO:0007669"/>
    <property type="project" value="InterPro"/>
</dbReference>
<dbReference type="Pfam" id="PF12833">
    <property type="entry name" value="HTH_18"/>
    <property type="match status" value="1"/>
</dbReference>
<dbReference type="KEGG" id="pms:KNP414_03403"/>
<dbReference type="PANTHER" id="PTHR43280">
    <property type="entry name" value="ARAC-FAMILY TRANSCRIPTIONAL REGULATOR"/>
    <property type="match status" value="1"/>
</dbReference>
<gene>
    <name evidence="6" type="ordered locus">KNP414_03403</name>
</gene>
<dbReference type="InterPro" id="IPR018062">
    <property type="entry name" value="HTH_AraC-typ_CS"/>
</dbReference>
<dbReference type="SMART" id="SM00342">
    <property type="entry name" value="HTH_ARAC"/>
    <property type="match status" value="1"/>
</dbReference>
<evidence type="ECO:0000313" key="7">
    <source>
        <dbReference type="Proteomes" id="UP000006620"/>
    </source>
</evidence>
<dbReference type="HOGENOM" id="CLU_019175_2_0_9"/>
<evidence type="ECO:0000256" key="2">
    <source>
        <dbReference type="ARBA" id="ARBA00023125"/>
    </source>
</evidence>
<evidence type="ECO:0000256" key="4">
    <source>
        <dbReference type="SAM" id="Phobius"/>
    </source>
</evidence>
<reference evidence="6 7" key="2">
    <citation type="journal article" date="2013" name="Genome Announc.">
        <title>Genome Sequence of Growth-Improving Paenibacillus mucilaginosus Strain KNP414.</title>
        <authorList>
            <person name="Lu J.J."/>
            <person name="Wang J.F."/>
            <person name="Hu X.F."/>
        </authorList>
    </citation>
    <scope>NUCLEOTIDE SEQUENCE [LARGE SCALE GENOMIC DNA]</scope>
    <source>
        <strain evidence="6 7">KNP414</strain>
    </source>
</reference>
<dbReference type="SUPFAM" id="SSF46689">
    <property type="entry name" value="Homeodomain-like"/>
    <property type="match status" value="2"/>
</dbReference>
<dbReference type="InterPro" id="IPR009057">
    <property type="entry name" value="Homeodomain-like_sf"/>
</dbReference>
<dbReference type="Proteomes" id="UP000006620">
    <property type="component" value="Chromosome"/>
</dbReference>
<name>F8F8P9_PAEMK</name>
<dbReference type="RefSeq" id="WP_013917118.1">
    <property type="nucleotide sequence ID" value="NC_015690.1"/>
</dbReference>